<dbReference type="CDD" id="cd18807">
    <property type="entry name" value="SF1_C_UvrD"/>
    <property type="match status" value="1"/>
</dbReference>
<dbReference type="InterPro" id="IPR000212">
    <property type="entry name" value="DNA_helicase_UvrD/REP"/>
</dbReference>
<dbReference type="PANTHER" id="PTHR11070:SF2">
    <property type="entry name" value="ATP-DEPENDENT DNA HELICASE SRS2"/>
    <property type="match status" value="1"/>
</dbReference>
<dbReference type="PROSITE" id="PS51198">
    <property type="entry name" value="UVRD_HELICASE_ATP_BIND"/>
    <property type="match status" value="1"/>
</dbReference>
<dbReference type="GO" id="GO:0003677">
    <property type="term" value="F:DNA binding"/>
    <property type="evidence" value="ECO:0007669"/>
    <property type="project" value="UniProtKB-KW"/>
</dbReference>
<dbReference type="SUPFAM" id="SSF52540">
    <property type="entry name" value="P-loop containing nucleoside triphosphate hydrolases"/>
    <property type="match status" value="1"/>
</dbReference>
<keyword evidence="7" id="KW-0413">Isomerase</keyword>
<keyword evidence="6" id="KW-0238">DNA-binding</keyword>
<dbReference type="GO" id="GO:0009314">
    <property type="term" value="P:response to radiation"/>
    <property type="evidence" value="ECO:0007669"/>
    <property type="project" value="UniProtKB-ARBA"/>
</dbReference>
<dbReference type="GO" id="GO:0005524">
    <property type="term" value="F:ATP binding"/>
    <property type="evidence" value="ECO:0007669"/>
    <property type="project" value="UniProtKB-UniRule"/>
</dbReference>
<feature type="domain" description="UvrD-like helicase ATP-binding" evidence="13">
    <location>
        <begin position="7"/>
        <end position="294"/>
    </location>
</feature>
<feature type="binding site" evidence="11">
    <location>
        <begin position="28"/>
        <end position="35"/>
    </location>
    <ligand>
        <name>ATP</name>
        <dbReference type="ChEBI" id="CHEBI:30616"/>
    </ligand>
</feature>
<dbReference type="GO" id="GO:0016887">
    <property type="term" value="F:ATP hydrolysis activity"/>
    <property type="evidence" value="ECO:0007669"/>
    <property type="project" value="RHEA"/>
</dbReference>
<keyword evidence="5 11" id="KW-0067">ATP-binding</keyword>
<evidence type="ECO:0000256" key="1">
    <source>
        <dbReference type="ARBA" id="ARBA00009922"/>
    </source>
</evidence>
<evidence type="ECO:0000256" key="10">
    <source>
        <dbReference type="ARBA" id="ARBA00048988"/>
    </source>
</evidence>
<dbReference type="CDD" id="cd17932">
    <property type="entry name" value="DEXQc_UvrD"/>
    <property type="match status" value="1"/>
</dbReference>
<evidence type="ECO:0000256" key="6">
    <source>
        <dbReference type="ARBA" id="ARBA00023125"/>
    </source>
</evidence>
<evidence type="ECO:0000259" key="14">
    <source>
        <dbReference type="PROSITE" id="PS51217"/>
    </source>
</evidence>
<dbReference type="GO" id="GO:0005829">
    <property type="term" value="C:cytosol"/>
    <property type="evidence" value="ECO:0007669"/>
    <property type="project" value="TreeGrafter"/>
</dbReference>
<dbReference type="PATRIC" id="fig|1619026.3.peg.285"/>
<dbReference type="Gene3D" id="3.40.50.300">
    <property type="entry name" value="P-loop containing nucleotide triphosphate hydrolases"/>
    <property type="match status" value="2"/>
</dbReference>
<dbReference type="GO" id="GO:0033202">
    <property type="term" value="C:DNA helicase complex"/>
    <property type="evidence" value="ECO:0007669"/>
    <property type="project" value="TreeGrafter"/>
</dbReference>
<feature type="domain" description="UvrD-like helicase C-terminal" evidence="14">
    <location>
        <begin position="295"/>
        <end position="575"/>
    </location>
</feature>
<evidence type="ECO:0000313" key="15">
    <source>
        <dbReference type="EMBL" id="KKT90146.1"/>
    </source>
</evidence>
<dbReference type="InterPro" id="IPR013986">
    <property type="entry name" value="DExx_box_DNA_helicase_dom_sf"/>
</dbReference>
<gene>
    <name evidence="15" type="ORF">UW90_C0005G0001</name>
</gene>
<comment type="similarity">
    <text evidence="1">Belongs to the helicase family. UvrD subfamily.</text>
</comment>
<name>A0A0G1L2E9_9BACT</name>
<evidence type="ECO:0000259" key="13">
    <source>
        <dbReference type="PROSITE" id="PS51198"/>
    </source>
</evidence>
<organism evidence="15 16">
    <name type="scientific">Candidatus Yanofskybacteria bacterium GW2011_GWB1_45_11</name>
    <dbReference type="NCBI Taxonomy" id="1619026"/>
    <lineage>
        <taxon>Bacteria</taxon>
        <taxon>Candidatus Yanofskyibacteriota</taxon>
    </lineage>
</organism>
<keyword evidence="3 11" id="KW-0378">Hydrolase</keyword>
<evidence type="ECO:0000256" key="12">
    <source>
        <dbReference type="SAM" id="Coils"/>
    </source>
</evidence>
<protein>
    <recommendedName>
        <fullName evidence="9">DNA 3'-5' helicase</fullName>
        <ecNumber evidence="9">5.6.2.4</ecNumber>
    </recommendedName>
</protein>
<evidence type="ECO:0000256" key="11">
    <source>
        <dbReference type="PROSITE-ProRule" id="PRU00560"/>
    </source>
</evidence>
<evidence type="ECO:0000256" key="5">
    <source>
        <dbReference type="ARBA" id="ARBA00022840"/>
    </source>
</evidence>
<dbReference type="Gene3D" id="1.10.486.10">
    <property type="entry name" value="PCRA, domain 4"/>
    <property type="match status" value="1"/>
</dbReference>
<dbReference type="InterPro" id="IPR027417">
    <property type="entry name" value="P-loop_NTPase"/>
</dbReference>
<dbReference type="GO" id="GO:0043138">
    <property type="term" value="F:3'-5' DNA helicase activity"/>
    <property type="evidence" value="ECO:0007669"/>
    <property type="project" value="UniProtKB-EC"/>
</dbReference>
<dbReference type="EMBL" id="LCKD01000005">
    <property type="protein sequence ID" value="KKT90146.1"/>
    <property type="molecule type" value="Genomic_DNA"/>
</dbReference>
<dbReference type="Proteomes" id="UP000034368">
    <property type="component" value="Unassembled WGS sequence"/>
</dbReference>
<keyword evidence="4 11" id="KW-0347">Helicase</keyword>
<evidence type="ECO:0000256" key="3">
    <source>
        <dbReference type="ARBA" id="ARBA00022801"/>
    </source>
</evidence>
<dbReference type="InterPro" id="IPR014016">
    <property type="entry name" value="UvrD-like_ATP-bd"/>
</dbReference>
<evidence type="ECO:0000256" key="4">
    <source>
        <dbReference type="ARBA" id="ARBA00022806"/>
    </source>
</evidence>
<evidence type="ECO:0000256" key="8">
    <source>
        <dbReference type="ARBA" id="ARBA00034617"/>
    </source>
</evidence>
<dbReference type="PANTHER" id="PTHR11070">
    <property type="entry name" value="UVRD / RECB / PCRA DNA HELICASE FAMILY MEMBER"/>
    <property type="match status" value="1"/>
</dbReference>
<keyword evidence="2 11" id="KW-0547">Nucleotide-binding</keyword>
<dbReference type="Pfam" id="PF00580">
    <property type="entry name" value="UvrD-helicase"/>
    <property type="match status" value="1"/>
</dbReference>
<dbReference type="InterPro" id="IPR014017">
    <property type="entry name" value="DNA_helicase_UvrD-like_C"/>
</dbReference>
<dbReference type="AlphaFoldDB" id="A0A0G1L2E9"/>
<comment type="catalytic activity">
    <reaction evidence="10">
        <text>ATP + H2O = ADP + phosphate + H(+)</text>
        <dbReference type="Rhea" id="RHEA:13065"/>
        <dbReference type="ChEBI" id="CHEBI:15377"/>
        <dbReference type="ChEBI" id="CHEBI:15378"/>
        <dbReference type="ChEBI" id="CHEBI:30616"/>
        <dbReference type="ChEBI" id="CHEBI:43474"/>
        <dbReference type="ChEBI" id="CHEBI:456216"/>
        <dbReference type="EC" id="5.6.2.4"/>
    </reaction>
</comment>
<comment type="caution">
    <text evidence="15">The sequence shown here is derived from an EMBL/GenBank/DDBJ whole genome shotgun (WGS) entry which is preliminary data.</text>
</comment>
<evidence type="ECO:0000256" key="2">
    <source>
        <dbReference type="ARBA" id="ARBA00022741"/>
    </source>
</evidence>
<evidence type="ECO:0000313" key="16">
    <source>
        <dbReference type="Proteomes" id="UP000034368"/>
    </source>
</evidence>
<dbReference type="PROSITE" id="PS51217">
    <property type="entry name" value="UVRD_HELICASE_CTER"/>
    <property type="match status" value="1"/>
</dbReference>
<dbReference type="GO" id="GO:0000725">
    <property type="term" value="P:recombinational repair"/>
    <property type="evidence" value="ECO:0007669"/>
    <property type="project" value="TreeGrafter"/>
</dbReference>
<dbReference type="Pfam" id="PF13361">
    <property type="entry name" value="UvrD_C"/>
    <property type="match status" value="1"/>
</dbReference>
<dbReference type="EC" id="5.6.2.4" evidence="9"/>
<accession>A0A0G1L2E9</accession>
<feature type="coiled-coil region" evidence="12">
    <location>
        <begin position="494"/>
        <end position="528"/>
    </location>
</feature>
<comment type="catalytic activity">
    <reaction evidence="8">
        <text>Couples ATP hydrolysis with the unwinding of duplex DNA by translocating in the 3'-5' direction.</text>
        <dbReference type="EC" id="5.6.2.4"/>
    </reaction>
</comment>
<sequence>MSDKIFNGLNDKQIEAVKALKGPVLVISGPGSGKTKCLTHRTANLISNSVRPENILCLTFTNKAADEMQERIGHLLGRKYPTNLRWQFINPYVPLIGTFHSVCLKILRREIEILGYGRNFNVLDGDDQTALVKRIMNDIEIDTKRYNPRIILSKISGLKTELISPDNAPKNDFYSQLVARVFSQYQHQLKKMNALDFDDLISFTVQIFKTRPDILEKYQDIWQYVLVDEYQDTSHDQYQLIKLLAQKNKNIFCIGDDAQSIYQFRRADIRNILNFQKDYPEAEIVMLEQNYRSTKNIIAAAQEVISKNKSQISKELWTENDHGHKILIKETLNERGEANFVVQNIVNLANNGKSLNDFAVLYRTHAQSRAIEEALISHGLPYHIVGGIKFYERKEIKDILAFLKFINNPADAISFERIINIPPRGLGNAVLEKVSQKNESNIVEAMAQIIDDGLAPKQTNSLKAFRNLILDLRNRAATEKLTQLIKHVIEKTKYEEYLKSLSETKLAYENLEERSENLRELLTVAKKYDAAGNPSQDEETGLAKFLAEIALLQENPVADEVAQKVTLMTMHASKGLEFPNVFIVGMEEGLFPQNRAIIDPKELEEERRLCYVAITRAKERLILTHTKYRSIYGSTESNLPSRFIGEIPAHVADYKFFDFGNDEETINYL</sequence>
<evidence type="ECO:0000256" key="9">
    <source>
        <dbReference type="ARBA" id="ARBA00034808"/>
    </source>
</evidence>
<reference evidence="15 16" key="1">
    <citation type="journal article" date="2015" name="Nature">
        <title>rRNA introns, odd ribosomes, and small enigmatic genomes across a large radiation of phyla.</title>
        <authorList>
            <person name="Brown C.T."/>
            <person name="Hug L.A."/>
            <person name="Thomas B.C."/>
            <person name="Sharon I."/>
            <person name="Castelle C.J."/>
            <person name="Singh A."/>
            <person name="Wilkins M.J."/>
            <person name="Williams K.H."/>
            <person name="Banfield J.F."/>
        </authorList>
    </citation>
    <scope>NUCLEOTIDE SEQUENCE [LARGE SCALE GENOMIC DNA]</scope>
</reference>
<proteinExistence type="inferred from homology"/>
<keyword evidence="12" id="KW-0175">Coiled coil</keyword>
<dbReference type="FunFam" id="1.10.10.160:FF:000001">
    <property type="entry name" value="ATP-dependent DNA helicase"/>
    <property type="match status" value="1"/>
</dbReference>
<evidence type="ECO:0000256" key="7">
    <source>
        <dbReference type="ARBA" id="ARBA00023235"/>
    </source>
</evidence>
<dbReference type="Gene3D" id="1.10.10.160">
    <property type="match status" value="1"/>
</dbReference>